<feature type="domain" description="CFEM" evidence="13">
    <location>
        <begin position="571"/>
        <end position="630"/>
    </location>
</feature>
<keyword evidence="8 10" id="KW-1015">Disulfide bond</keyword>
<evidence type="ECO:0000256" key="12">
    <source>
        <dbReference type="SAM" id="SignalP"/>
    </source>
</evidence>
<feature type="region of interest" description="Disordered" evidence="11">
    <location>
        <begin position="643"/>
        <end position="725"/>
    </location>
</feature>
<feature type="compositionally biased region" description="Low complexity" evidence="11">
    <location>
        <begin position="660"/>
        <end position="687"/>
    </location>
</feature>
<evidence type="ECO:0000313" key="16">
    <source>
        <dbReference type="Proteomes" id="UP000242770"/>
    </source>
</evidence>
<dbReference type="InterPro" id="IPR013785">
    <property type="entry name" value="Aldolase_TIM"/>
</dbReference>
<dbReference type="Pfam" id="PF17801">
    <property type="entry name" value="Melibiase_C"/>
    <property type="match status" value="1"/>
</dbReference>
<dbReference type="InterPro" id="IPR041233">
    <property type="entry name" value="Melibiase_C"/>
</dbReference>
<keyword evidence="9 10" id="KW-0326">Glycosidase</keyword>
<dbReference type="GO" id="GO:0005576">
    <property type="term" value="C:extracellular region"/>
    <property type="evidence" value="ECO:0007669"/>
    <property type="project" value="UniProtKB-SubCell"/>
</dbReference>
<evidence type="ECO:0000256" key="2">
    <source>
        <dbReference type="ARBA" id="ARBA00004613"/>
    </source>
</evidence>
<feature type="region of interest" description="Disordered" evidence="11">
    <location>
        <begin position="487"/>
        <end position="518"/>
    </location>
</feature>
<dbReference type="EMBL" id="CCFA01001134">
    <property type="protein sequence ID" value="CDW96993.1"/>
    <property type="molecule type" value="Genomic_DNA"/>
</dbReference>
<proteinExistence type="inferred from homology"/>
<evidence type="ECO:0000256" key="5">
    <source>
        <dbReference type="ARBA" id="ARBA00022525"/>
    </source>
</evidence>
<evidence type="ECO:0000256" key="11">
    <source>
        <dbReference type="SAM" id="MobiDB-lite"/>
    </source>
</evidence>
<dbReference type="Gene3D" id="3.20.20.70">
    <property type="entry name" value="Aldolase class I"/>
    <property type="match status" value="1"/>
</dbReference>
<evidence type="ECO:0000256" key="6">
    <source>
        <dbReference type="ARBA" id="ARBA00022729"/>
    </source>
</evidence>
<dbReference type="Proteomes" id="UP000242770">
    <property type="component" value="Unassembled WGS sequence"/>
</dbReference>
<dbReference type="InterPro" id="IPR017853">
    <property type="entry name" value="GH"/>
</dbReference>
<evidence type="ECO:0000256" key="10">
    <source>
        <dbReference type="RuleBase" id="RU361168"/>
    </source>
</evidence>
<dbReference type="EC" id="3.2.1.22" evidence="4 10"/>
<evidence type="ECO:0000313" key="15">
    <source>
        <dbReference type="EMBL" id="CDW96993.1"/>
    </source>
</evidence>
<evidence type="ECO:0000256" key="4">
    <source>
        <dbReference type="ARBA" id="ARBA00012755"/>
    </source>
</evidence>
<organism evidence="15 16">
    <name type="scientific">Sporisorium scitamineum</name>
    <dbReference type="NCBI Taxonomy" id="49012"/>
    <lineage>
        <taxon>Eukaryota</taxon>
        <taxon>Fungi</taxon>
        <taxon>Dikarya</taxon>
        <taxon>Basidiomycota</taxon>
        <taxon>Ustilaginomycotina</taxon>
        <taxon>Ustilaginomycetes</taxon>
        <taxon>Ustilaginales</taxon>
        <taxon>Ustilaginaceae</taxon>
        <taxon>Sporisorium</taxon>
    </lineage>
</organism>
<reference evidence="16" key="1">
    <citation type="submission" date="2014-06" db="EMBL/GenBank/DDBJ databases">
        <authorList>
            <person name="Berkman P.J."/>
        </authorList>
    </citation>
    <scope>NUCLEOTIDE SEQUENCE [LARGE SCALE GENOMIC DNA]</scope>
</reference>
<sequence length="756" mass="79349">MVSSTFATLVPLALAGLASALNNGLARTPQMGWNTWNTFACNISQETVLSAARAIKSENLDQYGYNYVVIDGCWQADQRDPDTKVLPANPEKFPNGLKAVVDEIKSLAFKAGIYSSAGVMTCGHHVGSLDYEEIDAKSWSDDGFEYLNQALNKAGNPILYSMCNWGEDWPWLFATEIANSWRISGDIYPSFNRDDDRCPCTDITHCNLEGFHCSIAKILDFAAGLGQKAYPGAWNDLDMLEVGNRGLNLDESLVHFSMWTMLKSPLILGNDLTTMTNQTRAIIKNKHVIDISQDPTGSPGVRLWKAQHGDGNTQLWKIQLAIGTYAVAAINVSESPKNVTNSMDDVFFDEYLDNEDLNSKPWNAYDLWQGVDFSKNPTQPVAMDTMKVAGGPFTGKLPEVTVPKHGIKLYKLTPASGGNDAGRKRSSDGLDKMTREFAEIKPSRTCHTAAEIILFTMFASRRTRSSFALLLLLVFVAAASVSAGDAASGGSSAPQLLEAPPNAASPAGDAADDGGSISAPASGNDAKAIIASSSAMMGTSDDSTDGDDDDNKGGSKDGKDGKQGGGGHHGQCVIGCATKSTEGVGCGNDLSKPACFCKNENFIDQTFACINATCPQQFHGAAGVVKSICSVAGAPGLQIPGYNSSNNLENMPTINDDPKTNGTNSTATGTTNPGAAAPPSSSENGAGVTSTFSMPVGMQTPSTSGSSGASTGNQNGSTTGTGSSSGAVRVNEEALGAMIAVSVVAVAASVGAWTLF</sequence>
<dbReference type="InterPro" id="IPR008427">
    <property type="entry name" value="Extracellular_membr_CFEM_dom"/>
</dbReference>
<dbReference type="SUPFAM" id="SSF51445">
    <property type="entry name" value="(Trans)glycosidases"/>
    <property type="match status" value="1"/>
</dbReference>
<evidence type="ECO:0000256" key="8">
    <source>
        <dbReference type="ARBA" id="ARBA00023157"/>
    </source>
</evidence>
<feature type="compositionally biased region" description="Low complexity" evidence="11">
    <location>
        <begin position="702"/>
        <end position="725"/>
    </location>
</feature>
<evidence type="ECO:0000259" key="14">
    <source>
        <dbReference type="Pfam" id="PF17801"/>
    </source>
</evidence>
<feature type="compositionally biased region" description="Basic and acidic residues" evidence="11">
    <location>
        <begin position="551"/>
        <end position="562"/>
    </location>
</feature>
<keyword evidence="5" id="KW-0964">Secreted</keyword>
<dbReference type="Gene3D" id="2.60.40.1180">
    <property type="entry name" value="Golgi alpha-mannosidase II"/>
    <property type="match status" value="1"/>
</dbReference>
<feature type="region of interest" description="Disordered" evidence="11">
    <location>
        <begin position="534"/>
        <end position="567"/>
    </location>
</feature>
<name>A0A0F7S8J4_9BASI</name>
<dbReference type="PANTHER" id="PTHR11452">
    <property type="entry name" value="ALPHA-GALACTOSIDASE/ALPHA-N-ACETYLGALACTOSAMINIDASE"/>
    <property type="match status" value="1"/>
</dbReference>
<comment type="subcellular location">
    <subcellularLocation>
        <location evidence="2">Secreted</location>
    </subcellularLocation>
</comment>
<dbReference type="CDD" id="cd14792">
    <property type="entry name" value="GH27"/>
    <property type="match status" value="1"/>
</dbReference>
<dbReference type="PRINTS" id="PR00740">
    <property type="entry name" value="GLHYDRLASE27"/>
</dbReference>
<keyword evidence="16" id="KW-1185">Reference proteome</keyword>
<dbReference type="InterPro" id="IPR013780">
    <property type="entry name" value="Glyco_hydro_b"/>
</dbReference>
<feature type="signal peptide" evidence="12">
    <location>
        <begin position="1"/>
        <end position="20"/>
    </location>
</feature>
<keyword evidence="7 10" id="KW-0378">Hydrolase</keyword>
<gene>
    <name evidence="15" type="primary">SSCI21750.1</name>
</gene>
<evidence type="ECO:0000256" key="7">
    <source>
        <dbReference type="ARBA" id="ARBA00022801"/>
    </source>
</evidence>
<accession>A0A0F7S8J4</accession>
<evidence type="ECO:0000256" key="9">
    <source>
        <dbReference type="ARBA" id="ARBA00023295"/>
    </source>
</evidence>
<dbReference type="GO" id="GO:0005975">
    <property type="term" value="P:carbohydrate metabolic process"/>
    <property type="evidence" value="ECO:0007669"/>
    <property type="project" value="InterPro"/>
</dbReference>
<feature type="compositionally biased region" description="Polar residues" evidence="11">
    <location>
        <begin position="643"/>
        <end position="653"/>
    </location>
</feature>
<dbReference type="Pfam" id="PF05730">
    <property type="entry name" value="CFEM"/>
    <property type="match status" value="1"/>
</dbReference>
<dbReference type="SUPFAM" id="SSF51011">
    <property type="entry name" value="Glycosyl hydrolase domain"/>
    <property type="match status" value="1"/>
</dbReference>
<feature type="domain" description="Alpha galactosidase C-terminal" evidence="14">
    <location>
        <begin position="310"/>
        <end position="412"/>
    </location>
</feature>
<dbReference type="InterPro" id="IPR002241">
    <property type="entry name" value="Glyco_hydro_27"/>
</dbReference>
<keyword evidence="6 12" id="KW-0732">Signal</keyword>
<protein>
    <recommendedName>
        <fullName evidence="4 10">Alpha-galactosidase</fullName>
        <ecNumber evidence="4 10">3.2.1.22</ecNumber>
    </recommendedName>
    <alternativeName>
        <fullName evidence="10">Melibiase</fullName>
    </alternativeName>
</protein>
<evidence type="ECO:0000259" key="13">
    <source>
        <dbReference type="Pfam" id="PF05730"/>
    </source>
</evidence>
<evidence type="ECO:0000256" key="3">
    <source>
        <dbReference type="ARBA" id="ARBA00009743"/>
    </source>
</evidence>
<dbReference type="STRING" id="49012.A0A0F7S8J4"/>
<dbReference type="GO" id="GO:0004557">
    <property type="term" value="F:alpha-galactosidase activity"/>
    <property type="evidence" value="ECO:0007669"/>
    <property type="project" value="UniProtKB-EC"/>
</dbReference>
<dbReference type="Pfam" id="PF16499">
    <property type="entry name" value="Melibiase_2"/>
    <property type="match status" value="1"/>
</dbReference>
<evidence type="ECO:0000256" key="1">
    <source>
        <dbReference type="ARBA" id="ARBA00001255"/>
    </source>
</evidence>
<dbReference type="AlphaFoldDB" id="A0A0F7S8J4"/>
<comment type="similarity">
    <text evidence="3 10">Belongs to the glycosyl hydrolase 27 family.</text>
</comment>
<comment type="catalytic activity">
    <reaction evidence="1 10">
        <text>Hydrolysis of terminal, non-reducing alpha-D-galactose residues in alpha-D-galactosides, including galactose oligosaccharides, galactomannans and galactolipids.</text>
        <dbReference type="EC" id="3.2.1.22"/>
    </reaction>
</comment>
<feature type="chain" id="PRO_5002521705" description="Alpha-galactosidase" evidence="12">
    <location>
        <begin position="21"/>
        <end position="756"/>
    </location>
</feature>
<dbReference type="PANTHER" id="PTHR11452:SF75">
    <property type="entry name" value="ALPHA-GALACTOSIDASE MEL1"/>
    <property type="match status" value="1"/>
</dbReference>